<dbReference type="AlphaFoldDB" id="A0A1C3KYK5"/>
<evidence type="ECO:0000256" key="1">
    <source>
        <dbReference type="SAM" id="MobiDB-lite"/>
    </source>
</evidence>
<gene>
    <name evidence="3" type="primary">PmlGA01_080029600</name>
    <name evidence="3" type="ORF">PMLGA01_080029600</name>
</gene>
<evidence type="ECO:0000313" key="4">
    <source>
        <dbReference type="Proteomes" id="UP000219799"/>
    </source>
</evidence>
<name>A0A1C3KYK5_PLAMA</name>
<dbReference type="VEuPathDB" id="PlasmoDB:PmUG01_08042300"/>
<feature type="compositionally biased region" description="Low complexity" evidence="1">
    <location>
        <begin position="669"/>
        <end position="716"/>
    </location>
</feature>
<dbReference type="EMBL" id="LT594496">
    <property type="protein sequence ID" value="SBT79334.1"/>
    <property type="molecule type" value="Genomic_DNA"/>
</dbReference>
<feature type="region of interest" description="Disordered" evidence="1">
    <location>
        <begin position="210"/>
        <end position="229"/>
    </location>
</feature>
<reference evidence="3 4" key="1">
    <citation type="submission" date="2016-06" db="EMBL/GenBank/DDBJ databases">
        <authorList>
            <consortium name="Pathogen Informatics"/>
        </authorList>
    </citation>
    <scope>NUCLEOTIDE SEQUENCE [LARGE SCALE GENOMIC DNA]</scope>
    <source>
        <strain evidence="3">PmlGA01</strain>
    </source>
</reference>
<protein>
    <submittedName>
        <fullName evidence="3">Uncharacterized protein</fullName>
    </submittedName>
</protein>
<evidence type="ECO:0000313" key="3">
    <source>
        <dbReference type="EMBL" id="SBT79334.1"/>
    </source>
</evidence>
<feature type="region of interest" description="Disordered" evidence="1">
    <location>
        <begin position="652"/>
        <end position="716"/>
    </location>
</feature>
<sequence>MLALKRKIGRGLYYNMVIPKNWKKIVFMLVVVPPTYYAYNKRNSKNEFETIRNNDDIEKIKIMNINNMFSYIPLLMLTIYDKYIYKNKIMKKIYFKYRTTKCSQDSCNVIINMLRGSETNLKYDFISNEKNLFNKLYVYEMILEKSIKFAILSPQLSVYILQHLSEYLVNMNTKLFNEKDFTPQHKQREKTNKRMLFLYLFRLVRGIPGERSSHKGASSHRKDKNSTHNREIHIYNTDNIYERYSIHKFQQMNRKKVRGEKVRNGEDRNNEEDQVSLNFLYLLNQAYDNVNRVCLNTNTNIYVNFYMINILKYICYRNYRNVLTNDIHFEELCRRNSKKSLIEHIYFYFFNRKNEYKKDREDLNENILFYHNPYVTTIPIEYNNISNGIDYSGSGNERRVTCSNSEKGSGISTEVEIINNSFFKWNPFTSLNMKRKVQIDSMPEEANMNKSSVSKSFPCDGRTTEEAGGWWGNGRLQWDLGMSSNSFERGRKNKMQTDEEVEVEAMEVEAMKVEAMKVEAMEVEAMEVETMEEEEVNVVENMQKKLLKDRKRIYEIKLMNDLYLVLFLRLLFECSVKMLSIKKNLYLLEKKKQFDRENRIIYMNTADAINNLKGNYLKRLRKTEGKRRYSLFFRPYGRSKWGCISDISVSGGGRSNSGGGSSSSGGGRSSSDGGRSSSDGGRSSSDGGRSSSSSSGSSSSSSGSSSSSSGSSSSSSDTACLTAKDALVFLKYVKKGNGTCEMMKCLENGSDAYSALLSPNEEDFKKGIATRGTIGRPYMSVSSEGKIKFLLSSYVHKLLRKKNEWINMFISEWKRILDKHIQKVHSYVDDKVHKIKKKINYLIFNMDEALINVYHNIIHEKNINKIKIHLNNCKEKDIDLKKFEDIYSSMVTNLNNILSFVYACDHQKGAYKILNLYQNNIFYEYNYLNEYQNSFYKNHVKKYLCYFEDNFLFHLYGSGVENNVEDTPGITTALAATPDGNVLPGFSTNDRSSYKNIEHVFHYCKNDIHLLLFLYCQRIRNCFYIFTYIYKKYNLKKNYGLKYMFYKLHFFILSNKRSSTFLGDFPYLVSNNNLFTAFSFFYFLCSYVYFLCFLVHQTTTFYPCINYFNVFAQQGTYIYLYKLCSNVRNLHS</sequence>
<organism evidence="3 4">
    <name type="scientific">Plasmodium malariae</name>
    <dbReference type="NCBI Taxonomy" id="5858"/>
    <lineage>
        <taxon>Eukaryota</taxon>
        <taxon>Sar</taxon>
        <taxon>Alveolata</taxon>
        <taxon>Apicomplexa</taxon>
        <taxon>Aconoidasida</taxon>
        <taxon>Haemosporida</taxon>
        <taxon>Plasmodiidae</taxon>
        <taxon>Plasmodium</taxon>
        <taxon>Plasmodium (Plasmodium)</taxon>
    </lineage>
</organism>
<keyword evidence="2" id="KW-0812">Transmembrane</keyword>
<keyword evidence="2" id="KW-0472">Membrane</keyword>
<feature type="transmembrane region" description="Helical" evidence="2">
    <location>
        <begin position="1074"/>
        <end position="1095"/>
    </location>
</feature>
<accession>A0A1C3KYK5</accession>
<proteinExistence type="predicted"/>
<feature type="compositionally biased region" description="Gly residues" evidence="1">
    <location>
        <begin position="652"/>
        <end position="668"/>
    </location>
</feature>
<evidence type="ECO:0000256" key="2">
    <source>
        <dbReference type="SAM" id="Phobius"/>
    </source>
</evidence>
<keyword evidence="2" id="KW-1133">Transmembrane helix</keyword>
<dbReference type="Proteomes" id="UP000219799">
    <property type="component" value="Chromosome 8"/>
</dbReference>